<keyword evidence="3 6" id="KW-0238">DNA-binding</keyword>
<dbReference type="GO" id="GO:0000400">
    <property type="term" value="F:four-way junction DNA binding"/>
    <property type="evidence" value="ECO:0007669"/>
    <property type="project" value="UniProtKB-UniRule"/>
</dbReference>
<dbReference type="InterPro" id="IPR013849">
    <property type="entry name" value="DNA_helicase_Holl-junc_RuvA_I"/>
</dbReference>
<accession>A0A1M6GSR2</accession>
<dbReference type="InterPro" id="IPR010994">
    <property type="entry name" value="RuvA_2-like"/>
</dbReference>
<reference evidence="8 9" key="1">
    <citation type="submission" date="2016-11" db="EMBL/GenBank/DDBJ databases">
        <authorList>
            <person name="Varghese N."/>
            <person name="Submissions S."/>
        </authorList>
    </citation>
    <scope>NUCLEOTIDE SEQUENCE [LARGE SCALE GENOMIC DNA]</scope>
    <source>
        <strain evidence="8 9">DSM 19027</strain>
    </source>
</reference>
<keyword evidence="8" id="KW-0378">Hydrolase</keyword>
<keyword evidence="9" id="KW-1185">Reference proteome</keyword>
<feature type="region of interest" description="Domain I" evidence="6">
    <location>
        <begin position="1"/>
        <end position="64"/>
    </location>
</feature>
<comment type="caution">
    <text evidence="6">Lacks conserved residue(s) required for the propagation of feature annotation.</text>
</comment>
<dbReference type="NCBIfam" id="TIGR00084">
    <property type="entry name" value="ruvA"/>
    <property type="match status" value="1"/>
</dbReference>
<dbReference type="Pfam" id="PF01330">
    <property type="entry name" value="RuvA_N"/>
    <property type="match status" value="1"/>
</dbReference>
<evidence type="ECO:0000259" key="7">
    <source>
        <dbReference type="SMART" id="SM00278"/>
    </source>
</evidence>
<comment type="function">
    <text evidence="6">The RuvA-RuvB-RuvC complex processes Holliday junction (HJ) DNA during genetic recombination and DNA repair, while the RuvA-RuvB complex plays an important role in the rescue of blocked DNA replication forks via replication fork reversal (RFR). RuvA specifically binds to HJ cruciform DNA, conferring on it an open structure. The RuvB hexamer acts as an ATP-dependent pump, pulling dsDNA into and through the RuvAB complex. HJ branch migration allows RuvC to scan DNA until it finds its consensus sequence, where it cleaves and resolves the cruciform DNA.</text>
</comment>
<dbReference type="Gene3D" id="2.40.50.140">
    <property type="entry name" value="Nucleic acid-binding proteins"/>
    <property type="match status" value="1"/>
</dbReference>
<dbReference type="SMART" id="SM00278">
    <property type="entry name" value="HhH1"/>
    <property type="match status" value="2"/>
</dbReference>
<dbReference type="CDD" id="cd14332">
    <property type="entry name" value="UBA_RuvA_C"/>
    <property type="match status" value="1"/>
</dbReference>
<dbReference type="GO" id="GO:0006310">
    <property type="term" value="P:DNA recombination"/>
    <property type="evidence" value="ECO:0007669"/>
    <property type="project" value="UniProtKB-UniRule"/>
</dbReference>
<dbReference type="AlphaFoldDB" id="A0A1M6GSR2"/>
<evidence type="ECO:0000256" key="6">
    <source>
        <dbReference type="HAMAP-Rule" id="MF_00031"/>
    </source>
</evidence>
<evidence type="ECO:0000313" key="8">
    <source>
        <dbReference type="EMBL" id="SHJ12981.1"/>
    </source>
</evidence>
<name>A0A1M6GSR2_9FIRM</name>
<keyword evidence="2 6" id="KW-0227">DNA damage</keyword>
<keyword evidence="5 6" id="KW-0234">DNA repair</keyword>
<dbReference type="GO" id="GO:0005737">
    <property type="term" value="C:cytoplasm"/>
    <property type="evidence" value="ECO:0007669"/>
    <property type="project" value="UniProtKB-SubCell"/>
</dbReference>
<dbReference type="InterPro" id="IPR011114">
    <property type="entry name" value="RuvA_C"/>
</dbReference>
<evidence type="ECO:0000256" key="2">
    <source>
        <dbReference type="ARBA" id="ARBA00022763"/>
    </source>
</evidence>
<dbReference type="EMBL" id="FQZP01000026">
    <property type="protein sequence ID" value="SHJ12981.1"/>
    <property type="molecule type" value="Genomic_DNA"/>
</dbReference>
<dbReference type="GO" id="GO:0009378">
    <property type="term" value="F:four-way junction helicase activity"/>
    <property type="evidence" value="ECO:0007669"/>
    <property type="project" value="InterPro"/>
</dbReference>
<keyword evidence="8" id="KW-0067">ATP-binding</keyword>
<comment type="domain">
    <text evidence="6">Has three domains with a flexible linker between the domains II and III and assumes an 'L' shape. Domain III is highly mobile and contacts RuvB.</text>
</comment>
<dbReference type="GO" id="GO:0009379">
    <property type="term" value="C:Holliday junction helicase complex"/>
    <property type="evidence" value="ECO:0007669"/>
    <property type="project" value="InterPro"/>
</dbReference>
<keyword evidence="1 6" id="KW-0963">Cytoplasm</keyword>
<dbReference type="SUPFAM" id="SSF50249">
    <property type="entry name" value="Nucleic acid-binding proteins"/>
    <property type="match status" value="1"/>
</dbReference>
<organism evidence="8 9">
    <name type="scientific">Thermoclostridium caenicola</name>
    <dbReference type="NCBI Taxonomy" id="659425"/>
    <lineage>
        <taxon>Bacteria</taxon>
        <taxon>Bacillati</taxon>
        <taxon>Bacillota</taxon>
        <taxon>Clostridia</taxon>
        <taxon>Eubacteriales</taxon>
        <taxon>Oscillospiraceae</taxon>
        <taxon>Thermoclostridium</taxon>
    </lineage>
</organism>
<dbReference type="Gene3D" id="1.10.150.20">
    <property type="entry name" value="5' to 3' exonuclease, C-terminal subdomain"/>
    <property type="match status" value="1"/>
</dbReference>
<sequence length="201" mass="22017">MFAYLKGVLKKKLADCIILDVGGVGYRVYTALTPHYYQSETGKEVTVFTHMMVREDRLALFGFFCEEELKMFEQLITVSGVGPKAALALVGAIPPSQFGLAVLTDDVDRFVKAPGIGKKTAQRIILELKDKLKKEAMDLPEMEDIRGVPAETAGDTRLSEAVSALVMLGYTPSEAHRAVAAAYSEDKTVENIVRDALKAML</sequence>
<evidence type="ECO:0000256" key="1">
    <source>
        <dbReference type="ARBA" id="ARBA00022490"/>
    </source>
</evidence>
<feature type="domain" description="Helix-hairpin-helix DNA-binding motif class 1" evidence="7">
    <location>
        <begin position="73"/>
        <end position="92"/>
    </location>
</feature>
<gene>
    <name evidence="6" type="primary">ruvA</name>
    <name evidence="8" type="ORF">SAMN05444373_102621</name>
</gene>
<dbReference type="GO" id="GO:0048476">
    <property type="term" value="C:Holliday junction resolvase complex"/>
    <property type="evidence" value="ECO:0007669"/>
    <property type="project" value="UniProtKB-UniRule"/>
</dbReference>
<keyword evidence="4 6" id="KW-0233">DNA recombination</keyword>
<dbReference type="Proteomes" id="UP000324781">
    <property type="component" value="Unassembled WGS sequence"/>
</dbReference>
<comment type="subcellular location">
    <subcellularLocation>
        <location evidence="6">Cytoplasm</location>
    </subcellularLocation>
</comment>
<dbReference type="Gene3D" id="1.10.8.10">
    <property type="entry name" value="DNA helicase RuvA subunit, C-terminal domain"/>
    <property type="match status" value="1"/>
</dbReference>
<dbReference type="GO" id="GO:0005524">
    <property type="term" value="F:ATP binding"/>
    <property type="evidence" value="ECO:0007669"/>
    <property type="project" value="InterPro"/>
</dbReference>
<dbReference type="InterPro" id="IPR036267">
    <property type="entry name" value="RuvA_C_sf"/>
</dbReference>
<keyword evidence="8" id="KW-0347">Helicase</keyword>
<dbReference type="OrthoDB" id="5293449at2"/>
<dbReference type="InterPro" id="IPR000085">
    <property type="entry name" value="RuvA"/>
</dbReference>
<comment type="subunit">
    <text evidence="6">Homotetramer. Forms an RuvA(8)-RuvB(12)-Holliday junction (HJ) complex. HJ DNA is sandwiched between 2 RuvA tetramers; dsDNA enters through RuvA and exits via RuvB. An RuvB hexamer assembles on each DNA strand where it exits the tetramer. Each RuvB hexamer is contacted by two RuvA subunits (via domain III) on 2 adjacent RuvB subunits; this complex drives branch migration. In the full resolvosome a probable DNA-RuvA(4)-RuvB(12)-RuvC(2) complex forms which resolves the HJ.</text>
</comment>
<dbReference type="InterPro" id="IPR012340">
    <property type="entry name" value="NA-bd_OB-fold"/>
</dbReference>
<dbReference type="GO" id="GO:0006281">
    <property type="term" value="P:DNA repair"/>
    <property type="evidence" value="ECO:0007669"/>
    <property type="project" value="UniProtKB-UniRule"/>
</dbReference>
<evidence type="ECO:0000313" key="9">
    <source>
        <dbReference type="Proteomes" id="UP000324781"/>
    </source>
</evidence>
<evidence type="ECO:0000256" key="4">
    <source>
        <dbReference type="ARBA" id="ARBA00023172"/>
    </source>
</evidence>
<dbReference type="RefSeq" id="WP_149678815.1">
    <property type="nucleotide sequence ID" value="NZ_DAONMB010000061.1"/>
</dbReference>
<feature type="region of interest" description="Domain III" evidence="6">
    <location>
        <begin position="153"/>
        <end position="201"/>
    </location>
</feature>
<dbReference type="InterPro" id="IPR003583">
    <property type="entry name" value="Hlx-hairpin-Hlx_DNA-bd_motif"/>
</dbReference>
<dbReference type="Pfam" id="PF07499">
    <property type="entry name" value="RuvA_C"/>
    <property type="match status" value="1"/>
</dbReference>
<comment type="similarity">
    <text evidence="6">Belongs to the RuvA family.</text>
</comment>
<dbReference type="SUPFAM" id="SSF46929">
    <property type="entry name" value="DNA helicase RuvA subunit, C-terminal domain"/>
    <property type="match status" value="1"/>
</dbReference>
<dbReference type="Pfam" id="PF14520">
    <property type="entry name" value="HHH_5"/>
    <property type="match status" value="1"/>
</dbReference>
<dbReference type="HAMAP" id="MF_00031">
    <property type="entry name" value="DNA_HJ_migration_RuvA"/>
    <property type="match status" value="1"/>
</dbReference>
<evidence type="ECO:0000256" key="3">
    <source>
        <dbReference type="ARBA" id="ARBA00023125"/>
    </source>
</evidence>
<evidence type="ECO:0000256" key="5">
    <source>
        <dbReference type="ARBA" id="ARBA00023204"/>
    </source>
</evidence>
<dbReference type="SUPFAM" id="SSF47781">
    <property type="entry name" value="RuvA domain 2-like"/>
    <property type="match status" value="1"/>
</dbReference>
<proteinExistence type="inferred from homology"/>
<protein>
    <recommendedName>
        <fullName evidence="6">Holliday junction branch migration complex subunit RuvA</fullName>
    </recommendedName>
</protein>
<keyword evidence="8" id="KW-0547">Nucleotide-binding</keyword>
<feature type="domain" description="Helix-hairpin-helix DNA-binding motif class 1" evidence="7">
    <location>
        <begin position="108"/>
        <end position="127"/>
    </location>
</feature>